<dbReference type="AlphaFoldDB" id="A0A2S5V8J1"/>
<accession>A0A2S5V8J1</accession>
<organism evidence="1 2">
    <name type="scientific">Clavibacter michiganensis</name>
    <dbReference type="NCBI Taxonomy" id="28447"/>
    <lineage>
        <taxon>Bacteria</taxon>
        <taxon>Bacillati</taxon>
        <taxon>Actinomycetota</taxon>
        <taxon>Actinomycetes</taxon>
        <taxon>Micrococcales</taxon>
        <taxon>Microbacteriaceae</taxon>
        <taxon>Clavibacter</taxon>
    </lineage>
</organism>
<dbReference type="RefSeq" id="WP_104236642.1">
    <property type="nucleotide sequence ID" value="NZ_PSXY01000002.1"/>
</dbReference>
<dbReference type="InterPro" id="IPR013078">
    <property type="entry name" value="His_Pase_superF_clade-1"/>
</dbReference>
<gene>
    <name evidence="1" type="ORF">C5E16_01740</name>
</gene>
<evidence type="ECO:0000313" key="2">
    <source>
        <dbReference type="Proteomes" id="UP000239241"/>
    </source>
</evidence>
<dbReference type="Pfam" id="PF00300">
    <property type="entry name" value="His_Phos_1"/>
    <property type="match status" value="1"/>
</dbReference>
<reference evidence="1 2" key="1">
    <citation type="submission" date="2018-02" db="EMBL/GenBank/DDBJ databases">
        <title>Bacteriophage NCPPB3778 and a type I-E CRISPR drive the evolution of the US Biological Select Agent, Rathayibacter toxicus.</title>
        <authorList>
            <person name="Davis E.W.II."/>
            <person name="Tabima J.F."/>
            <person name="Weisberg A.J."/>
            <person name="Lopes L.D."/>
            <person name="Wiseman M.S."/>
            <person name="Wiseman M.S."/>
            <person name="Pupko T."/>
            <person name="Belcher M.S."/>
            <person name="Sechler A.J."/>
            <person name="Tancos M.A."/>
            <person name="Schroeder B.K."/>
            <person name="Murray T.D."/>
            <person name="Luster D.G."/>
            <person name="Schneider W.L."/>
            <person name="Rogers E."/>
            <person name="Andreote F.D."/>
            <person name="Grunwald N.J."/>
            <person name="Putnam M.L."/>
            <person name="Chang J.H."/>
        </authorList>
    </citation>
    <scope>NUCLEOTIDE SEQUENCE [LARGE SCALE GENOMIC DNA]</scope>
    <source>
        <strain evidence="1 2">AY1B3</strain>
    </source>
</reference>
<name>A0A2S5V8J1_9MICO</name>
<dbReference type="SUPFAM" id="SSF53254">
    <property type="entry name" value="Phosphoglycerate mutase-like"/>
    <property type="match status" value="1"/>
</dbReference>
<dbReference type="EMBL" id="PSXY01000002">
    <property type="protein sequence ID" value="PPF70996.1"/>
    <property type="molecule type" value="Genomic_DNA"/>
</dbReference>
<sequence length="185" mass="20071">MLCLFITHPEVVIDPLTPIDEWGLSEAGSARASLLPALFPEVALVISSTERKARETAGFLIDALGVEHAVDAELGEIDRSSTGYLAPAEFDVTVDRFFARPEESIRGWERAIDAQRRIEGAVRRSTIGERDGAIAFVAHGGVGALLLASLTGSRIDRDLDQPGMGSYFAFDARAWVALSSWQRIS</sequence>
<dbReference type="Gene3D" id="3.40.50.1240">
    <property type="entry name" value="Phosphoglycerate mutase-like"/>
    <property type="match status" value="1"/>
</dbReference>
<comment type="caution">
    <text evidence="1">The sequence shown here is derived from an EMBL/GenBank/DDBJ whole genome shotgun (WGS) entry which is preliminary data.</text>
</comment>
<dbReference type="Proteomes" id="UP000239241">
    <property type="component" value="Unassembled WGS sequence"/>
</dbReference>
<dbReference type="InterPro" id="IPR029033">
    <property type="entry name" value="His_PPase_superfam"/>
</dbReference>
<proteinExistence type="predicted"/>
<protein>
    <submittedName>
        <fullName evidence="1">Histidine phosphatase family protein</fullName>
    </submittedName>
</protein>
<evidence type="ECO:0000313" key="1">
    <source>
        <dbReference type="EMBL" id="PPF70996.1"/>
    </source>
</evidence>